<dbReference type="Pfam" id="PF24036">
    <property type="entry name" value="DUF7345"/>
    <property type="match status" value="1"/>
</dbReference>
<evidence type="ECO:0000259" key="4">
    <source>
        <dbReference type="Pfam" id="PF24036"/>
    </source>
</evidence>
<evidence type="ECO:0000256" key="1">
    <source>
        <dbReference type="SAM" id="MobiDB-lite"/>
    </source>
</evidence>
<dbReference type="EMBL" id="CP096658">
    <property type="protein sequence ID" value="UPW01913.1"/>
    <property type="molecule type" value="Genomic_DNA"/>
</dbReference>
<feature type="transmembrane region" description="Helical" evidence="2">
    <location>
        <begin position="255"/>
        <end position="275"/>
    </location>
</feature>
<feature type="domain" description="DUF7345" evidence="4">
    <location>
        <begin position="66"/>
        <end position="197"/>
    </location>
</feature>
<dbReference type="RefSeq" id="WP_248656300.1">
    <property type="nucleotide sequence ID" value="NZ_CP096658.1"/>
</dbReference>
<keyword evidence="6" id="KW-1185">Reference proteome</keyword>
<gene>
    <name evidence="5" type="ORF">M0R88_07400</name>
</gene>
<evidence type="ECO:0000313" key="5">
    <source>
        <dbReference type="EMBL" id="UPW01913.1"/>
    </source>
</evidence>
<accession>A0A8U0ILA4</accession>
<feature type="region of interest" description="Disordered" evidence="1">
    <location>
        <begin position="280"/>
        <end position="327"/>
    </location>
</feature>
<dbReference type="InterPro" id="IPR036390">
    <property type="entry name" value="WH_DNA-bd_sf"/>
</dbReference>
<dbReference type="InterPro" id="IPR055769">
    <property type="entry name" value="DUF7345"/>
</dbReference>
<dbReference type="InterPro" id="IPR055767">
    <property type="entry name" value="DUF7343"/>
</dbReference>
<keyword evidence="2" id="KW-0812">Transmembrane</keyword>
<evidence type="ECO:0000259" key="3">
    <source>
        <dbReference type="Pfam" id="PF24034"/>
    </source>
</evidence>
<sequence length="396" mass="42630">MRLLAALLVVLLLVGSAGAGASRSAADRADAPHSAYAPTALTETVANATNSSGANATVRETTAIHVTLRENGDARWNITARYRLEDDNETEAFRELAAKYEDGRADTGLTSATFERVVERVNASIDRSMALREVGRSARLQHNGTVGVLSLSFTWTNFTQIADEQIVLGDAFWIGSDTWLPALDEDQTLTISVPSQYYLSSGSPSGGKIVNGTVLRYDGPQQFERGDFAITYSPKSTETSTTTRKKGILPGGSSLWGIVVVFLLLTGSFGAYALAQRRDVDPTPVADPSSDDSPGDDTGASAVVSRPNGGGEAVADDGEDDEPEPELLSDEERVLRLLRDNDGRMKQGQIVKETNWSNAKVSQLLSKMDDNDDVDKLRIGRENLITLPEEDVTETS</sequence>
<dbReference type="GeneID" id="72189669"/>
<feature type="domain" description="DUF7343" evidence="3">
    <location>
        <begin position="327"/>
        <end position="388"/>
    </location>
</feature>
<feature type="compositionally biased region" description="Acidic residues" evidence="1">
    <location>
        <begin position="314"/>
        <end position="327"/>
    </location>
</feature>
<protein>
    <recommendedName>
        <fullName evidence="7">HTH iclR-type domain-containing protein</fullName>
    </recommendedName>
</protein>
<evidence type="ECO:0008006" key="7">
    <source>
        <dbReference type="Google" id="ProtNLM"/>
    </source>
</evidence>
<dbReference type="KEGG" id="haxz:M0R88_07400"/>
<dbReference type="Pfam" id="PF24034">
    <property type="entry name" value="DUF7343"/>
    <property type="match status" value="1"/>
</dbReference>
<keyword evidence="2" id="KW-0472">Membrane</keyword>
<reference evidence="5" key="1">
    <citation type="submission" date="2022-04" db="EMBL/GenBank/DDBJ databases">
        <title>Diverse halophilic archaea isolated from saline environments.</title>
        <authorList>
            <person name="Cui H.-L."/>
        </authorList>
    </citation>
    <scope>NUCLEOTIDE SEQUENCE</scope>
    <source>
        <strain evidence="5">XZYJT40</strain>
    </source>
</reference>
<dbReference type="AlphaFoldDB" id="A0A8U0ILA4"/>
<dbReference type="SUPFAM" id="SSF46785">
    <property type="entry name" value="Winged helix' DNA-binding domain"/>
    <property type="match status" value="1"/>
</dbReference>
<dbReference type="Proteomes" id="UP000830434">
    <property type="component" value="Chromosome"/>
</dbReference>
<keyword evidence="2" id="KW-1133">Transmembrane helix</keyword>
<name>A0A8U0ILA4_9EURY</name>
<evidence type="ECO:0000256" key="2">
    <source>
        <dbReference type="SAM" id="Phobius"/>
    </source>
</evidence>
<organism evidence="5 6">
    <name type="scientific">Halorussus gelatinilyticus</name>
    <dbReference type="NCBI Taxonomy" id="2937524"/>
    <lineage>
        <taxon>Archaea</taxon>
        <taxon>Methanobacteriati</taxon>
        <taxon>Methanobacteriota</taxon>
        <taxon>Stenosarchaea group</taxon>
        <taxon>Halobacteria</taxon>
        <taxon>Halobacteriales</taxon>
        <taxon>Haladaptataceae</taxon>
        <taxon>Halorussus</taxon>
    </lineage>
</organism>
<proteinExistence type="predicted"/>
<evidence type="ECO:0000313" key="6">
    <source>
        <dbReference type="Proteomes" id="UP000830434"/>
    </source>
</evidence>